<organism evidence="1">
    <name type="scientific">Timema bartmani</name>
    <dbReference type="NCBI Taxonomy" id="61472"/>
    <lineage>
        <taxon>Eukaryota</taxon>
        <taxon>Metazoa</taxon>
        <taxon>Ecdysozoa</taxon>
        <taxon>Arthropoda</taxon>
        <taxon>Hexapoda</taxon>
        <taxon>Insecta</taxon>
        <taxon>Pterygota</taxon>
        <taxon>Neoptera</taxon>
        <taxon>Polyneoptera</taxon>
        <taxon>Phasmatodea</taxon>
        <taxon>Timematodea</taxon>
        <taxon>Timematoidea</taxon>
        <taxon>Timematidae</taxon>
        <taxon>Timema</taxon>
    </lineage>
</organism>
<accession>A0A7R9I1K1</accession>
<evidence type="ECO:0000313" key="1">
    <source>
        <dbReference type="EMBL" id="CAD7444186.1"/>
    </source>
</evidence>
<proteinExistence type="predicted"/>
<name>A0A7R9I1K1_9NEOP</name>
<reference evidence="1" key="1">
    <citation type="submission" date="2020-11" db="EMBL/GenBank/DDBJ databases">
        <authorList>
            <person name="Tran Van P."/>
        </authorList>
    </citation>
    <scope>NUCLEOTIDE SEQUENCE</scope>
</reference>
<gene>
    <name evidence="1" type="ORF">TBIB3V08_LOCUS6569</name>
</gene>
<sequence length="141" mass="15974">MIPGVSFQRFIPKLPVCGVTPSQKVDLGRKRVAKKSGASKEAAKELLLAKAEKALDRDEFDSYFESVAAKMRRMNEEQRLFAEKIINESVFLGMFNRLTEFSHTFLQPHGTNHISKRRRLAGLGVTRVWTIPSPPGMTRLE</sequence>
<dbReference type="AlphaFoldDB" id="A0A7R9I1K1"/>
<dbReference type="EMBL" id="OD566539">
    <property type="protein sequence ID" value="CAD7444186.1"/>
    <property type="molecule type" value="Genomic_DNA"/>
</dbReference>
<protein>
    <submittedName>
        <fullName evidence="1">Uncharacterized protein</fullName>
    </submittedName>
</protein>